<feature type="region of interest" description="Disordered" evidence="1">
    <location>
        <begin position="36"/>
        <end position="58"/>
    </location>
</feature>
<keyword evidence="3" id="KW-0808">Transferase</keyword>
<evidence type="ECO:0000313" key="3">
    <source>
        <dbReference type="EMBL" id="EAU89780.2"/>
    </source>
</evidence>
<feature type="compositionally biased region" description="Low complexity" evidence="1">
    <location>
        <begin position="41"/>
        <end position="58"/>
    </location>
</feature>
<dbReference type="AlphaFoldDB" id="A8NB02"/>
<dbReference type="SMART" id="SM00220">
    <property type="entry name" value="S_TKc"/>
    <property type="match status" value="1"/>
</dbReference>
<dbReference type="InterPro" id="IPR000719">
    <property type="entry name" value="Prot_kinase_dom"/>
</dbReference>
<dbReference type="RefSeq" id="XP_001832004.2">
    <property type="nucleotide sequence ID" value="XM_001831952.2"/>
</dbReference>
<proteinExistence type="predicted"/>
<comment type="caution">
    <text evidence="3">The sequence shown here is derived from an EMBL/GenBank/DDBJ whole genome shotgun (WGS) entry which is preliminary data.</text>
</comment>
<dbReference type="GO" id="GO:0004672">
    <property type="term" value="F:protein kinase activity"/>
    <property type="evidence" value="ECO:0007669"/>
    <property type="project" value="InterPro"/>
</dbReference>
<sequence>MSSEFSTCQVDEFFKSYLPDHRMHFDAVIADLKKQKTLVDRSPSQQKRSRSSSSKNRPAFSHVFKTLNNLFQTGSAAPNRVLKSFQTVGNAVRKALGKAKAPTNERGIRVDESSEKGASAYLTTNLRSPAHLTDVVVPIEITTSKETKIMTHAAMILNRDARREFSYAVTIENQNLSVWYLSRAVAVKSKPFDMQQHADLLVQLLVSLFCSSNEQLGYDPLVTLLPDRSFVYQLPPDGDRTFPLFYRTLGVICDRQSAHLCERQSRVWKVEQVTSASHPQRVSGTSTMVLKDSSIDALAPVESDVQHRLFGDITDFARNKNWRSHPLLKDANNDDLHALGEALKGDNFKQFFSCIVSKHVALIDPISDMDQETSRHRRVRLVYENVCTALHDIPTLGEAIDIVKQTLLGLRLMFCAGWVHRDLSPGNILAFRATSDSPWQVKISDLEFARRFPDSEVATDSEQLTGTPHFMAYELLRSQYLLPEYTATGEPFPFDPEVSVIHNYQHDLEAVWWIILWLVSTRVKQKLSRTFGEDMFKQHVTPLPFPPHCGPPPFSVALTLCGEIFITNTSLEMEMIPPRHRTLS</sequence>
<dbReference type="EMBL" id="AACS02000009">
    <property type="protein sequence ID" value="EAU89780.2"/>
    <property type="molecule type" value="Genomic_DNA"/>
</dbReference>
<dbReference type="PANTHER" id="PTHR38248:SF2">
    <property type="entry name" value="FUNK1 11"/>
    <property type="match status" value="1"/>
</dbReference>
<dbReference type="STRING" id="240176.A8NB02"/>
<dbReference type="eggNOG" id="ENOG502RSE5">
    <property type="taxonomic scope" value="Eukaryota"/>
</dbReference>
<evidence type="ECO:0000256" key="1">
    <source>
        <dbReference type="SAM" id="MobiDB-lite"/>
    </source>
</evidence>
<feature type="domain" description="Protein kinase" evidence="2">
    <location>
        <begin position="231"/>
        <end position="584"/>
    </location>
</feature>
<dbReference type="Pfam" id="PF17667">
    <property type="entry name" value="Pkinase_fungal"/>
    <property type="match status" value="1"/>
</dbReference>
<protein>
    <submittedName>
        <fullName evidence="3">Other/FunK1 protein kinase</fullName>
    </submittedName>
</protein>
<dbReference type="GeneID" id="6008485"/>
<dbReference type="OrthoDB" id="312874at2759"/>
<dbReference type="Gene3D" id="1.10.510.10">
    <property type="entry name" value="Transferase(Phosphotransferase) domain 1"/>
    <property type="match status" value="1"/>
</dbReference>
<name>A8NB02_COPC7</name>
<dbReference type="SUPFAM" id="SSF56112">
    <property type="entry name" value="Protein kinase-like (PK-like)"/>
    <property type="match status" value="1"/>
</dbReference>
<dbReference type="InterPro" id="IPR040976">
    <property type="entry name" value="Pkinase_fungal"/>
</dbReference>
<keyword evidence="4" id="KW-1185">Reference proteome</keyword>
<keyword evidence="3" id="KW-0418">Kinase</keyword>
<dbReference type="PANTHER" id="PTHR38248">
    <property type="entry name" value="FUNK1 6"/>
    <property type="match status" value="1"/>
</dbReference>
<dbReference type="InParanoid" id="A8NB02"/>
<organism evidence="3 4">
    <name type="scientific">Coprinopsis cinerea (strain Okayama-7 / 130 / ATCC MYA-4618 / FGSC 9003)</name>
    <name type="common">Inky cap fungus</name>
    <name type="synonym">Hormographiella aspergillata</name>
    <dbReference type="NCBI Taxonomy" id="240176"/>
    <lineage>
        <taxon>Eukaryota</taxon>
        <taxon>Fungi</taxon>
        <taxon>Dikarya</taxon>
        <taxon>Basidiomycota</taxon>
        <taxon>Agaricomycotina</taxon>
        <taxon>Agaricomycetes</taxon>
        <taxon>Agaricomycetidae</taxon>
        <taxon>Agaricales</taxon>
        <taxon>Agaricineae</taxon>
        <taxon>Psathyrellaceae</taxon>
        <taxon>Coprinopsis</taxon>
    </lineage>
</organism>
<dbReference type="VEuPathDB" id="FungiDB:CC1G_09362"/>
<evidence type="ECO:0000259" key="2">
    <source>
        <dbReference type="PROSITE" id="PS50011"/>
    </source>
</evidence>
<dbReference type="InterPro" id="IPR011009">
    <property type="entry name" value="Kinase-like_dom_sf"/>
</dbReference>
<dbReference type="HOGENOM" id="CLU_011584_0_1_1"/>
<gene>
    <name evidence="3" type="ORF">CC1G_09362</name>
</gene>
<dbReference type="KEGG" id="cci:CC1G_09362"/>
<reference evidence="3 4" key="1">
    <citation type="journal article" date="2010" name="Proc. Natl. Acad. Sci. U.S.A.">
        <title>Insights into evolution of multicellular fungi from the assembled chromosomes of the mushroom Coprinopsis cinerea (Coprinus cinereus).</title>
        <authorList>
            <person name="Stajich J.E."/>
            <person name="Wilke S.K."/>
            <person name="Ahren D."/>
            <person name="Au C.H."/>
            <person name="Birren B.W."/>
            <person name="Borodovsky M."/>
            <person name="Burns C."/>
            <person name="Canback B."/>
            <person name="Casselton L.A."/>
            <person name="Cheng C.K."/>
            <person name="Deng J."/>
            <person name="Dietrich F.S."/>
            <person name="Fargo D.C."/>
            <person name="Farman M.L."/>
            <person name="Gathman A.C."/>
            <person name="Goldberg J."/>
            <person name="Guigo R."/>
            <person name="Hoegger P.J."/>
            <person name="Hooker J.B."/>
            <person name="Huggins A."/>
            <person name="James T.Y."/>
            <person name="Kamada T."/>
            <person name="Kilaru S."/>
            <person name="Kodira C."/>
            <person name="Kues U."/>
            <person name="Kupfer D."/>
            <person name="Kwan H.S."/>
            <person name="Lomsadze A."/>
            <person name="Li W."/>
            <person name="Lilly W.W."/>
            <person name="Ma L.J."/>
            <person name="Mackey A.J."/>
            <person name="Manning G."/>
            <person name="Martin F."/>
            <person name="Muraguchi H."/>
            <person name="Natvig D.O."/>
            <person name="Palmerini H."/>
            <person name="Ramesh M.A."/>
            <person name="Rehmeyer C.J."/>
            <person name="Roe B.A."/>
            <person name="Shenoy N."/>
            <person name="Stanke M."/>
            <person name="Ter-Hovhannisyan V."/>
            <person name="Tunlid A."/>
            <person name="Velagapudi R."/>
            <person name="Vision T.J."/>
            <person name="Zeng Q."/>
            <person name="Zolan M.E."/>
            <person name="Pukkila P.J."/>
        </authorList>
    </citation>
    <scope>NUCLEOTIDE SEQUENCE [LARGE SCALE GENOMIC DNA]</scope>
    <source>
        <strain evidence="4">Okayama-7 / 130 / ATCC MYA-4618 / FGSC 9003</strain>
    </source>
</reference>
<dbReference type="PROSITE" id="PS50011">
    <property type="entry name" value="PROTEIN_KINASE_DOM"/>
    <property type="match status" value="1"/>
</dbReference>
<dbReference type="Proteomes" id="UP000001861">
    <property type="component" value="Unassembled WGS sequence"/>
</dbReference>
<evidence type="ECO:0000313" key="4">
    <source>
        <dbReference type="Proteomes" id="UP000001861"/>
    </source>
</evidence>
<dbReference type="GO" id="GO:0005524">
    <property type="term" value="F:ATP binding"/>
    <property type="evidence" value="ECO:0007669"/>
    <property type="project" value="InterPro"/>
</dbReference>
<accession>A8NB02</accession>